<proteinExistence type="predicted"/>
<dbReference type="AlphaFoldDB" id="A0AAV7F4V7"/>
<evidence type="ECO:0000313" key="2">
    <source>
        <dbReference type="Proteomes" id="UP000825729"/>
    </source>
</evidence>
<evidence type="ECO:0000313" key="1">
    <source>
        <dbReference type="EMBL" id="KAG9456200.1"/>
    </source>
</evidence>
<keyword evidence="2" id="KW-1185">Reference proteome</keyword>
<organism evidence="1 2">
    <name type="scientific">Aristolochia fimbriata</name>
    <name type="common">White veined hardy Dutchman's pipe vine</name>
    <dbReference type="NCBI Taxonomy" id="158543"/>
    <lineage>
        <taxon>Eukaryota</taxon>
        <taxon>Viridiplantae</taxon>
        <taxon>Streptophyta</taxon>
        <taxon>Embryophyta</taxon>
        <taxon>Tracheophyta</taxon>
        <taxon>Spermatophyta</taxon>
        <taxon>Magnoliopsida</taxon>
        <taxon>Magnoliidae</taxon>
        <taxon>Piperales</taxon>
        <taxon>Aristolochiaceae</taxon>
        <taxon>Aristolochia</taxon>
    </lineage>
</organism>
<dbReference type="Proteomes" id="UP000825729">
    <property type="component" value="Unassembled WGS sequence"/>
</dbReference>
<dbReference type="PANTHER" id="PTHR31549:SF277">
    <property type="entry name" value="OS08G0167400 PROTEIN"/>
    <property type="match status" value="1"/>
</dbReference>
<gene>
    <name evidence="1" type="ORF">H6P81_000708</name>
</gene>
<reference evidence="1 2" key="1">
    <citation type="submission" date="2021-07" db="EMBL/GenBank/DDBJ databases">
        <title>The Aristolochia fimbriata genome: insights into angiosperm evolution, floral development and chemical biosynthesis.</title>
        <authorList>
            <person name="Jiao Y."/>
        </authorList>
    </citation>
    <scope>NUCLEOTIDE SEQUENCE [LARGE SCALE GENOMIC DNA]</scope>
    <source>
        <strain evidence="1">IBCAS-2021</strain>
        <tissue evidence="1">Leaf</tissue>
    </source>
</reference>
<dbReference type="InterPro" id="IPR004158">
    <property type="entry name" value="DUF247_pln"/>
</dbReference>
<name>A0AAV7F4V7_ARIFI</name>
<sequence>MVAYEASAASGPLVLTRYTELMNGIIDTAEDAKLLRERGVLINRLQTDEEVGDMWNGMTKSVRLTKVPFLG</sequence>
<dbReference type="Pfam" id="PF03140">
    <property type="entry name" value="DUF247"/>
    <property type="match status" value="1"/>
</dbReference>
<accession>A0AAV7F4V7</accession>
<comment type="caution">
    <text evidence="1">The sequence shown here is derived from an EMBL/GenBank/DDBJ whole genome shotgun (WGS) entry which is preliminary data.</text>
</comment>
<dbReference type="PANTHER" id="PTHR31549">
    <property type="entry name" value="PROTEIN, PUTATIVE (DUF247)-RELATED-RELATED"/>
    <property type="match status" value="1"/>
</dbReference>
<protein>
    <submittedName>
        <fullName evidence="1">Uncharacterized protein</fullName>
    </submittedName>
</protein>
<dbReference type="EMBL" id="JAINDJ010000002">
    <property type="protein sequence ID" value="KAG9456200.1"/>
    <property type="molecule type" value="Genomic_DNA"/>
</dbReference>